<dbReference type="Gene3D" id="3.40.50.300">
    <property type="entry name" value="P-loop containing nucleotide triphosphate hydrolases"/>
    <property type="match status" value="1"/>
</dbReference>
<dbReference type="SUPFAM" id="SSF47413">
    <property type="entry name" value="lambda repressor-like DNA-binding domains"/>
    <property type="match status" value="1"/>
</dbReference>
<dbReference type="InterPro" id="IPR010982">
    <property type="entry name" value="Lambda_DNA-bd_dom_sf"/>
</dbReference>
<evidence type="ECO:0000313" key="4">
    <source>
        <dbReference type="Proteomes" id="UP000655208"/>
    </source>
</evidence>
<evidence type="ECO:0000256" key="1">
    <source>
        <dbReference type="SAM" id="MobiDB-lite"/>
    </source>
</evidence>
<reference evidence="3" key="2">
    <citation type="submission" date="2020-09" db="EMBL/GenBank/DDBJ databases">
        <authorList>
            <person name="Sun Q."/>
            <person name="Zhou Y."/>
        </authorList>
    </citation>
    <scope>NUCLEOTIDE SEQUENCE</scope>
    <source>
        <strain evidence="3">CGMCC 4.7308</strain>
    </source>
</reference>
<dbReference type="InterPro" id="IPR027417">
    <property type="entry name" value="P-loop_NTPase"/>
</dbReference>
<dbReference type="PROSITE" id="PS50943">
    <property type="entry name" value="HTH_CROC1"/>
    <property type="match status" value="1"/>
</dbReference>
<evidence type="ECO:0000259" key="2">
    <source>
        <dbReference type="PROSITE" id="PS50943"/>
    </source>
</evidence>
<dbReference type="RefSeq" id="WP_188944165.1">
    <property type="nucleotide sequence ID" value="NZ_BMNA01000012.1"/>
</dbReference>
<dbReference type="PRINTS" id="PR00364">
    <property type="entry name" value="DISEASERSIST"/>
</dbReference>
<dbReference type="AlphaFoldDB" id="A0A917T7N5"/>
<feature type="domain" description="HTH cro/C1-type" evidence="2">
    <location>
        <begin position="9"/>
        <end position="57"/>
    </location>
</feature>
<keyword evidence="4" id="KW-1185">Reference proteome</keyword>
<organism evidence="3 4">
    <name type="scientific">Nakamurella endophytica</name>
    <dbReference type="NCBI Taxonomy" id="1748367"/>
    <lineage>
        <taxon>Bacteria</taxon>
        <taxon>Bacillati</taxon>
        <taxon>Actinomycetota</taxon>
        <taxon>Actinomycetes</taxon>
        <taxon>Nakamurellales</taxon>
        <taxon>Nakamurellaceae</taxon>
        <taxon>Nakamurella</taxon>
    </lineage>
</organism>
<dbReference type="InterPro" id="IPR001387">
    <property type="entry name" value="Cro/C1-type_HTH"/>
</dbReference>
<dbReference type="SUPFAM" id="SSF48452">
    <property type="entry name" value="TPR-like"/>
    <property type="match status" value="1"/>
</dbReference>
<dbReference type="PANTHER" id="PTHR47691:SF3">
    <property type="entry name" value="HTH-TYPE TRANSCRIPTIONAL REGULATOR RV0890C-RELATED"/>
    <property type="match status" value="1"/>
</dbReference>
<proteinExistence type="predicted"/>
<dbReference type="SUPFAM" id="SSF52540">
    <property type="entry name" value="P-loop containing nucleoside triphosphate hydrolases"/>
    <property type="match status" value="1"/>
</dbReference>
<name>A0A917T7N5_9ACTN</name>
<dbReference type="Gene3D" id="1.10.260.40">
    <property type="entry name" value="lambda repressor-like DNA-binding domains"/>
    <property type="match status" value="1"/>
</dbReference>
<protein>
    <recommendedName>
        <fullName evidence="2">HTH cro/C1-type domain-containing protein</fullName>
    </recommendedName>
</protein>
<comment type="caution">
    <text evidence="3">The sequence shown here is derived from an EMBL/GenBank/DDBJ whole genome shotgun (WGS) entry which is preliminary data.</text>
</comment>
<evidence type="ECO:0000313" key="3">
    <source>
        <dbReference type="EMBL" id="GGM13709.1"/>
    </source>
</evidence>
<dbReference type="Gene3D" id="1.25.40.10">
    <property type="entry name" value="Tetratricopeptide repeat domain"/>
    <property type="match status" value="1"/>
</dbReference>
<feature type="region of interest" description="Disordered" evidence="1">
    <location>
        <begin position="738"/>
        <end position="771"/>
    </location>
</feature>
<dbReference type="SMART" id="SM00530">
    <property type="entry name" value="HTH_XRE"/>
    <property type="match status" value="2"/>
</dbReference>
<gene>
    <name evidence="3" type="ORF">GCM10011594_36990</name>
</gene>
<dbReference type="Proteomes" id="UP000655208">
    <property type="component" value="Unassembled WGS sequence"/>
</dbReference>
<dbReference type="PANTHER" id="PTHR47691">
    <property type="entry name" value="REGULATOR-RELATED"/>
    <property type="match status" value="1"/>
</dbReference>
<dbReference type="GO" id="GO:0003677">
    <property type="term" value="F:DNA binding"/>
    <property type="evidence" value="ECO:0007669"/>
    <property type="project" value="InterPro"/>
</dbReference>
<reference evidence="3" key="1">
    <citation type="journal article" date="2014" name="Int. J. Syst. Evol. Microbiol.">
        <title>Complete genome sequence of Corynebacterium casei LMG S-19264T (=DSM 44701T), isolated from a smear-ripened cheese.</title>
        <authorList>
            <consortium name="US DOE Joint Genome Institute (JGI-PGF)"/>
            <person name="Walter F."/>
            <person name="Albersmeier A."/>
            <person name="Kalinowski J."/>
            <person name="Ruckert C."/>
        </authorList>
    </citation>
    <scope>NUCLEOTIDE SEQUENCE</scope>
    <source>
        <strain evidence="3">CGMCC 4.7308</strain>
    </source>
</reference>
<dbReference type="CDD" id="cd00093">
    <property type="entry name" value="HTH_XRE"/>
    <property type="match status" value="1"/>
</dbReference>
<dbReference type="Pfam" id="PF13560">
    <property type="entry name" value="HTH_31"/>
    <property type="match status" value="1"/>
</dbReference>
<sequence length="771" mass="82717">MGADLGALLRRHRQAARLTLEALAERSGVSARAISDMERGRARGPQARTIAALADALRLAGAPREALLTAARDGRLRRWPDLPGARDLPPRAPDFVGRHAELADLELLADPSTRSPLVVIAGAGGLGKSALAVEAAHRVAPGYPGGVLHLDLRGLDPHPAEPGDLLGRALSGLGVRDVPSGVPDRAAAYRRALAEHPVLVVLDNARAEAQVRPLLAGEGRSTVVITSRRLLTGLAHARRTALLPMPEDDAVALLALASGGATAAGPEHDDALRQVARLCGRYPLALRIAANRLSTRPAWTAADLAARLGRSERRLAQLVAGDVEVAGVLALSYDQLDADARRLFRRLSLIAAGADPETAAVAADLPVGEVELLIDELVELSLLHALPGDRAGFHDLVAVYAAERLAAEEPPEDVRAATLAVRSWLLNTACAAGRLFEPDPVASVPPQPRRTFRDLSAAERWLTVEADNWLAAFRATADEGDHRTVVAVAESMHWYSDRRSHWSGWLEVYGRSARAAEQLGDRRLEAVHRNYLAWALVVHKRYQEATETVALAAALAREAGDVRQEAWARRYAAELRERRDLMDAETEEHHRRAAELFERAGDVEGSLGSLGGVARLLGAAGRHREALALGDQVLERIAAHRTRIPDHILDWEASTALRDKAELLLRLGDLPAAESVARETVAVAERLGVPFHHGGALRVLAHVLRTRGDVTQARAALLRARELFDAGGRPLRVAEVDRDLADLDRTPSGPPAAVAEGPPRTTEVGPADGNP</sequence>
<dbReference type="EMBL" id="BMNA01000012">
    <property type="protein sequence ID" value="GGM13709.1"/>
    <property type="molecule type" value="Genomic_DNA"/>
</dbReference>
<dbReference type="InterPro" id="IPR011990">
    <property type="entry name" value="TPR-like_helical_dom_sf"/>
</dbReference>
<accession>A0A917T7N5</accession>